<sequence>MPVNQNLSSFSDIAFQTAFVVYAVALILSLIYYGRLNGVIDARRQRSEATANAKKLKASVAANGAAGADSVSSVDSADIVEDDAPGVDSSGKAVASESESDIAAQESKVDRLGGMTQSLLWVAIALHLASIVLRGLAVNRFPLGNLYEYMMMITFGALLAMMIAMQRKEWRTLWPWVLTPLLALMFYGSTELYAESAPVVPALQSYWLPVHVTIVSLGGSLGIVSGIGSVLHLLRRWQPKGKEHGFFGAVAKPLPSAKKLDQLAYRVAVVTLPTLGLGIVLGAIWAEAAWGRFWGWDPKETVSFASWILYAAYLHARATPSWAKFAPWINVVALSTMIFNLFFINLVVSGLHSYAGLN</sequence>
<evidence type="ECO:0000313" key="9">
    <source>
        <dbReference type="Proteomes" id="UP000076947"/>
    </source>
</evidence>
<dbReference type="PANTHER" id="PTHR30071">
    <property type="entry name" value="HEME EXPORTER PROTEIN C"/>
    <property type="match status" value="1"/>
</dbReference>
<comment type="caution">
    <text evidence="8">The sequence shown here is derived from an EMBL/GenBank/DDBJ whole genome shotgun (WGS) entry which is preliminary data.</text>
</comment>
<keyword evidence="9" id="KW-1185">Reference proteome</keyword>
<dbReference type="InterPro" id="IPR017562">
    <property type="entry name" value="Cyt_c_biogenesis_CcsA"/>
</dbReference>
<organism evidence="8 9">
    <name type="scientific">Corynebacterium stationis</name>
    <dbReference type="NCBI Taxonomy" id="1705"/>
    <lineage>
        <taxon>Bacteria</taxon>
        <taxon>Bacillati</taxon>
        <taxon>Actinomycetota</taxon>
        <taxon>Actinomycetes</taxon>
        <taxon>Mycobacteriales</taxon>
        <taxon>Corynebacteriaceae</taxon>
        <taxon>Corynebacterium</taxon>
    </lineage>
</organism>
<feature type="domain" description="Cytochrome c assembly protein" evidence="7">
    <location>
        <begin position="143"/>
        <end position="352"/>
    </location>
</feature>
<dbReference type="AlphaFoldDB" id="A0A177ICM6"/>
<dbReference type="GO" id="GO:0005886">
    <property type="term" value="C:plasma membrane"/>
    <property type="evidence" value="ECO:0007669"/>
    <property type="project" value="TreeGrafter"/>
</dbReference>
<evidence type="ECO:0000256" key="4">
    <source>
        <dbReference type="ARBA" id="ARBA00022989"/>
    </source>
</evidence>
<evidence type="ECO:0000313" key="8">
    <source>
        <dbReference type="EMBL" id="OAH26577.1"/>
    </source>
</evidence>
<dbReference type="RefSeq" id="WP_066840058.1">
    <property type="nucleotide sequence ID" value="NZ_LSTQ01000023.1"/>
</dbReference>
<protein>
    <submittedName>
        <fullName evidence="8">C-type cytochrome biogenesis protein CcsB</fullName>
    </submittedName>
</protein>
<dbReference type="GO" id="GO:0020037">
    <property type="term" value="F:heme binding"/>
    <property type="evidence" value="ECO:0007669"/>
    <property type="project" value="InterPro"/>
</dbReference>
<reference evidence="9" key="1">
    <citation type="submission" date="2016-02" db="EMBL/GenBank/DDBJ databases">
        <authorList>
            <person name="Kaur G."/>
            <person name="Nair G.R."/>
            <person name="Mayilraj S."/>
        </authorList>
    </citation>
    <scope>NUCLEOTIDE SEQUENCE [LARGE SCALE GENOMIC DNA]</scope>
    <source>
        <strain evidence="9">GA-15</strain>
    </source>
</reference>
<keyword evidence="3" id="KW-0201">Cytochrome c-type biogenesis</keyword>
<keyword evidence="4 6" id="KW-1133">Transmembrane helix</keyword>
<evidence type="ECO:0000256" key="5">
    <source>
        <dbReference type="ARBA" id="ARBA00023136"/>
    </source>
</evidence>
<feature type="transmembrane region" description="Helical" evidence="6">
    <location>
        <begin position="149"/>
        <end position="166"/>
    </location>
</feature>
<dbReference type="Proteomes" id="UP000076947">
    <property type="component" value="Unassembled WGS sequence"/>
</dbReference>
<keyword evidence="2 6" id="KW-0812">Transmembrane</keyword>
<feature type="transmembrane region" description="Helical" evidence="6">
    <location>
        <begin position="173"/>
        <end position="190"/>
    </location>
</feature>
<dbReference type="STRING" id="1705.CA21670_01370"/>
<dbReference type="GO" id="GO:0017004">
    <property type="term" value="P:cytochrome complex assembly"/>
    <property type="evidence" value="ECO:0007669"/>
    <property type="project" value="UniProtKB-KW"/>
</dbReference>
<gene>
    <name evidence="8" type="ORF">AYJ05_03780</name>
</gene>
<dbReference type="Pfam" id="PF01578">
    <property type="entry name" value="Cytochrom_C_asm"/>
    <property type="match status" value="1"/>
</dbReference>
<accession>A0A177ICM6</accession>
<keyword evidence="5 6" id="KW-0472">Membrane</keyword>
<dbReference type="InterPro" id="IPR045062">
    <property type="entry name" value="Cyt_c_biogenesis_CcsA/CcmC"/>
</dbReference>
<comment type="subcellular location">
    <subcellularLocation>
        <location evidence="1">Membrane</location>
        <topology evidence="1">Multi-pass membrane protein</topology>
    </subcellularLocation>
</comment>
<evidence type="ECO:0000256" key="3">
    <source>
        <dbReference type="ARBA" id="ARBA00022748"/>
    </source>
</evidence>
<feature type="transmembrane region" description="Helical" evidence="6">
    <location>
        <begin position="118"/>
        <end position="137"/>
    </location>
</feature>
<dbReference type="PANTHER" id="PTHR30071:SF1">
    <property type="entry name" value="CYTOCHROME B_B6 PROTEIN-RELATED"/>
    <property type="match status" value="1"/>
</dbReference>
<evidence type="ECO:0000256" key="6">
    <source>
        <dbReference type="SAM" id="Phobius"/>
    </source>
</evidence>
<dbReference type="EMBL" id="LSTQ01000023">
    <property type="protein sequence ID" value="OAH26577.1"/>
    <property type="molecule type" value="Genomic_DNA"/>
</dbReference>
<name>A0A177ICM6_9CORY</name>
<evidence type="ECO:0000256" key="2">
    <source>
        <dbReference type="ARBA" id="ARBA00022692"/>
    </source>
</evidence>
<feature type="transmembrane region" description="Helical" evidence="6">
    <location>
        <begin position="263"/>
        <end position="286"/>
    </location>
</feature>
<evidence type="ECO:0000256" key="1">
    <source>
        <dbReference type="ARBA" id="ARBA00004141"/>
    </source>
</evidence>
<dbReference type="NCBIfam" id="TIGR03144">
    <property type="entry name" value="cytochr_II_ccsB"/>
    <property type="match status" value="1"/>
</dbReference>
<feature type="transmembrane region" description="Helical" evidence="6">
    <location>
        <begin position="210"/>
        <end position="234"/>
    </location>
</feature>
<dbReference type="OrthoDB" id="9814290at2"/>
<dbReference type="InterPro" id="IPR002541">
    <property type="entry name" value="Cyt_c_assembly"/>
</dbReference>
<feature type="transmembrane region" description="Helical" evidence="6">
    <location>
        <begin position="328"/>
        <end position="348"/>
    </location>
</feature>
<evidence type="ECO:0000259" key="7">
    <source>
        <dbReference type="Pfam" id="PF01578"/>
    </source>
</evidence>
<proteinExistence type="predicted"/>
<feature type="transmembrane region" description="Helical" evidence="6">
    <location>
        <begin position="13"/>
        <end position="34"/>
    </location>
</feature>